<sequence>MDGSDPLGPLLSQGILGVVLVLVISLGVRVYREMKAVHARELEARDAQIAALREDRAAVEAALAEETRFVRDEVMPALTRSVDLAQEYVEVLSRRAQGGP</sequence>
<keyword evidence="1" id="KW-1133">Transmembrane helix</keyword>
<dbReference type="Proteomes" id="UP000000657">
    <property type="component" value="Chromosome"/>
</dbReference>
<dbReference type="HOGENOM" id="CLU_2301706_0_0_11"/>
<keyword evidence="1" id="KW-0472">Membrane</keyword>
<feature type="transmembrane region" description="Helical" evidence="1">
    <location>
        <begin position="12"/>
        <end position="31"/>
    </location>
</feature>
<dbReference type="STRING" id="326424.FRAAL2661"/>
<keyword evidence="3" id="KW-1185">Reference proteome</keyword>
<name>Q0RME4_FRAAA</name>
<evidence type="ECO:0000313" key="3">
    <source>
        <dbReference type="Proteomes" id="UP000000657"/>
    </source>
</evidence>
<protein>
    <submittedName>
        <fullName evidence="2">Uncharacterized protein</fullName>
    </submittedName>
</protein>
<evidence type="ECO:0000256" key="1">
    <source>
        <dbReference type="SAM" id="Phobius"/>
    </source>
</evidence>
<dbReference type="KEGG" id="fal:FRAAL2661"/>
<keyword evidence="1" id="KW-0812">Transmembrane</keyword>
<dbReference type="RefSeq" id="WP_011603815.1">
    <property type="nucleotide sequence ID" value="NC_008278.1"/>
</dbReference>
<proteinExistence type="predicted"/>
<accession>Q0RME4</accession>
<reference evidence="2 3" key="1">
    <citation type="journal article" date="2007" name="Genome Res.">
        <title>Genome characteristics of facultatively symbiotic Frankia sp. strains reflect host range and host plant biogeography.</title>
        <authorList>
            <person name="Normand P."/>
            <person name="Lapierre P."/>
            <person name="Tisa L.S."/>
            <person name="Gogarten J.P."/>
            <person name="Alloisio N."/>
            <person name="Bagnarol E."/>
            <person name="Bassi C.A."/>
            <person name="Berry A.M."/>
            <person name="Bickhart D.M."/>
            <person name="Choisne N."/>
            <person name="Couloux A."/>
            <person name="Cournoyer B."/>
            <person name="Cruveiller S."/>
            <person name="Daubin V."/>
            <person name="Demange N."/>
            <person name="Francino M.P."/>
            <person name="Goltsman E."/>
            <person name="Huang Y."/>
            <person name="Kopp O.R."/>
            <person name="Labarre L."/>
            <person name="Lapidus A."/>
            <person name="Lavire C."/>
            <person name="Marechal J."/>
            <person name="Martinez M."/>
            <person name="Mastronunzio J.E."/>
            <person name="Mullin B.C."/>
            <person name="Niemann J."/>
            <person name="Pujic P."/>
            <person name="Rawnsley T."/>
            <person name="Rouy Z."/>
            <person name="Schenowitz C."/>
            <person name="Sellstedt A."/>
            <person name="Tavares F."/>
            <person name="Tomkins J.P."/>
            <person name="Vallenet D."/>
            <person name="Valverde C."/>
            <person name="Wall L.G."/>
            <person name="Wang Y."/>
            <person name="Medigue C."/>
            <person name="Benson D.R."/>
        </authorList>
    </citation>
    <scope>NUCLEOTIDE SEQUENCE [LARGE SCALE GENOMIC DNA]</scope>
    <source>
        <strain evidence="3">DSM 45986 / CECT 9034 / ACN14a</strain>
    </source>
</reference>
<evidence type="ECO:0000313" key="2">
    <source>
        <dbReference type="EMBL" id="CAJ61307.1"/>
    </source>
</evidence>
<gene>
    <name evidence="2" type="ordered locus">FRAAL2661</name>
</gene>
<dbReference type="EMBL" id="CT573213">
    <property type="protein sequence ID" value="CAJ61307.1"/>
    <property type="molecule type" value="Genomic_DNA"/>
</dbReference>
<dbReference type="AlphaFoldDB" id="Q0RME4"/>
<organism evidence="2 3">
    <name type="scientific">Frankia alni (strain DSM 45986 / CECT 9034 / ACN14a)</name>
    <dbReference type="NCBI Taxonomy" id="326424"/>
    <lineage>
        <taxon>Bacteria</taxon>
        <taxon>Bacillati</taxon>
        <taxon>Actinomycetota</taxon>
        <taxon>Actinomycetes</taxon>
        <taxon>Frankiales</taxon>
        <taxon>Frankiaceae</taxon>
        <taxon>Frankia</taxon>
    </lineage>
</organism>